<dbReference type="STRING" id="574375.AZF08_12515"/>
<organism evidence="3 4">
    <name type="scientific">Bacillus gaemokensis</name>
    <dbReference type="NCBI Taxonomy" id="574375"/>
    <lineage>
        <taxon>Bacteria</taxon>
        <taxon>Bacillati</taxon>
        <taxon>Bacillota</taxon>
        <taxon>Bacilli</taxon>
        <taxon>Bacillales</taxon>
        <taxon>Bacillaceae</taxon>
        <taxon>Bacillus</taxon>
        <taxon>Bacillus cereus group</taxon>
    </lineage>
</organism>
<dbReference type="InterPro" id="IPR019618">
    <property type="entry name" value="Spore_germination_GerPA"/>
</dbReference>
<comment type="function">
    <text evidence="2">Required for the formation of functionally normal spores. Could be involved in the establishment of normal spore coat structure and/or permeability, which allows the access of germinants to their receptor.</text>
</comment>
<keyword evidence="4" id="KW-1185">Reference proteome</keyword>
<name>A0A073KR24_9BACI</name>
<gene>
    <name evidence="3" type="ORF">BAGA_21505</name>
</gene>
<dbReference type="RefSeq" id="WP_033673866.1">
    <property type="nucleotide sequence ID" value="NZ_JOTM01000004.1"/>
</dbReference>
<dbReference type="PANTHER" id="PTHR37808:SF3">
    <property type="entry name" value="SPORE GERMINATION PROTEIN GERPA-RELATED"/>
    <property type="match status" value="1"/>
</dbReference>
<dbReference type="Pfam" id="PF10676">
    <property type="entry name" value="gerPA"/>
    <property type="match status" value="1"/>
</dbReference>
<protein>
    <submittedName>
        <fullName evidence="3">Spore gernimation protein GerPA</fullName>
    </submittedName>
</protein>
<evidence type="ECO:0000313" key="4">
    <source>
        <dbReference type="Proteomes" id="UP000027778"/>
    </source>
</evidence>
<comment type="caution">
    <text evidence="3">The sequence shown here is derived from an EMBL/GenBank/DDBJ whole genome shotgun (WGS) entry which is preliminary data.</text>
</comment>
<evidence type="ECO:0000256" key="2">
    <source>
        <dbReference type="ARBA" id="ARBA00025358"/>
    </source>
</evidence>
<evidence type="ECO:0000313" key="3">
    <source>
        <dbReference type="EMBL" id="KEK24858.1"/>
    </source>
</evidence>
<dbReference type="OrthoDB" id="2691926at2"/>
<dbReference type="Proteomes" id="UP000027778">
    <property type="component" value="Unassembled WGS sequence"/>
</dbReference>
<sequence length="73" mass="7688">MPAMVGHIHIVNIGSSGIFHIGDVFAIRPISYSRAFAGAGSFNVGENVSVYNYQNSTTVNDSDVIDQAIVGST</sequence>
<dbReference type="eggNOG" id="ENOG50332FH">
    <property type="taxonomic scope" value="Bacteria"/>
</dbReference>
<proteinExistence type="predicted"/>
<reference evidence="3 4" key="1">
    <citation type="submission" date="2014-06" db="EMBL/GenBank/DDBJ databases">
        <title>Draft genome sequence of Bacillus gaemokensis JCM 15801 (MCCC 1A00707).</title>
        <authorList>
            <person name="Lai Q."/>
            <person name="Liu Y."/>
            <person name="Shao Z."/>
        </authorList>
    </citation>
    <scope>NUCLEOTIDE SEQUENCE [LARGE SCALE GENOMIC DNA]</scope>
    <source>
        <strain evidence="3 4">JCM 15801</strain>
    </source>
</reference>
<dbReference type="AlphaFoldDB" id="A0A073KR24"/>
<dbReference type="EMBL" id="JOTM01000004">
    <property type="protein sequence ID" value="KEK24858.1"/>
    <property type="molecule type" value="Genomic_DNA"/>
</dbReference>
<dbReference type="PANTHER" id="PTHR37808">
    <property type="entry name" value="SPORE GERMINATION PROTEIN-LIKE PROTEIN YDZR-RELATED"/>
    <property type="match status" value="1"/>
</dbReference>
<accession>A0A073KR24</accession>
<evidence type="ECO:0000256" key="1">
    <source>
        <dbReference type="ARBA" id="ARBA00022544"/>
    </source>
</evidence>
<keyword evidence="1" id="KW-0309">Germination</keyword>